<dbReference type="SMART" id="SM00900">
    <property type="entry name" value="FMN_bind"/>
    <property type="match status" value="1"/>
</dbReference>
<comment type="subunit">
    <text evidence="6">The complex is composed of six subunits: RnfA, RnfB, RnfC, RnfD, RnfE and RnfG.</text>
</comment>
<sequence length="217" mass="22360">MKGMLKDTAILFAITLISGLILGAVYQLTKEPIAAQEEKAKTEARKEVFADAASFADTADFDPEAAQAVLDAGGFSGCGIDECALALDGDGNGLGWVLTVTAHDGYAGDIQFTIGVQNDGTLNGMSILSISETAGLGMRAEEVLVPQFSGKKAERFVYTKSGAAAENEIDAISSATITTEAVVDGVNAGLYYFQTELTQQSGAAQSEAAQEGGNGGE</sequence>
<comment type="function">
    <text evidence="6">Part of a membrane-bound complex that couples electron transfer with translocation of ions across the membrane.</text>
</comment>
<evidence type="ECO:0000256" key="3">
    <source>
        <dbReference type="ARBA" id="ARBA00022630"/>
    </source>
</evidence>
<evidence type="ECO:0000259" key="7">
    <source>
        <dbReference type="SMART" id="SM00900"/>
    </source>
</evidence>
<keyword evidence="6" id="KW-0472">Membrane</keyword>
<keyword evidence="3 6" id="KW-0285">Flavoprotein</keyword>
<keyword evidence="5 6" id="KW-0249">Electron transport</keyword>
<keyword evidence="2 6" id="KW-0597">Phosphoprotein</keyword>
<reference evidence="8" key="1">
    <citation type="journal article" date="2021" name="PeerJ">
        <title>Extensive microbial diversity within the chicken gut microbiome revealed by metagenomics and culture.</title>
        <authorList>
            <person name="Gilroy R."/>
            <person name="Ravi A."/>
            <person name="Getino M."/>
            <person name="Pursley I."/>
            <person name="Horton D.L."/>
            <person name="Alikhan N.F."/>
            <person name="Baker D."/>
            <person name="Gharbi K."/>
            <person name="Hall N."/>
            <person name="Watson M."/>
            <person name="Adriaenssens E.M."/>
            <person name="Foster-Nyarko E."/>
            <person name="Jarju S."/>
            <person name="Secka A."/>
            <person name="Antonio M."/>
            <person name="Oren A."/>
            <person name="Chaudhuri R.R."/>
            <person name="La Ragione R."/>
            <person name="Hildebrand F."/>
            <person name="Pallen M.J."/>
        </authorList>
    </citation>
    <scope>NUCLEOTIDE SEQUENCE</scope>
    <source>
        <strain evidence="8">ChiHjej8B7-25341</strain>
    </source>
</reference>
<dbReference type="PANTHER" id="PTHR36118">
    <property type="entry name" value="ION-TRANSLOCATING OXIDOREDUCTASE COMPLEX SUBUNIT G"/>
    <property type="match status" value="1"/>
</dbReference>
<dbReference type="AlphaFoldDB" id="A0A9D2QW88"/>
<dbReference type="GO" id="GO:0009055">
    <property type="term" value="F:electron transfer activity"/>
    <property type="evidence" value="ECO:0007669"/>
    <property type="project" value="InterPro"/>
</dbReference>
<dbReference type="GO" id="GO:0010181">
    <property type="term" value="F:FMN binding"/>
    <property type="evidence" value="ECO:0007669"/>
    <property type="project" value="InterPro"/>
</dbReference>
<keyword evidence="6" id="KW-1133">Transmembrane helix</keyword>
<keyword evidence="4 6" id="KW-0288">FMN</keyword>
<dbReference type="PANTHER" id="PTHR36118:SF1">
    <property type="entry name" value="ION-TRANSLOCATING OXIDOREDUCTASE COMPLEX SUBUNIT G"/>
    <property type="match status" value="1"/>
</dbReference>
<dbReference type="InterPro" id="IPR010209">
    <property type="entry name" value="Ion_transpt_RnfG/RsxG"/>
</dbReference>
<reference evidence="8" key="2">
    <citation type="submission" date="2021-04" db="EMBL/GenBank/DDBJ databases">
        <authorList>
            <person name="Gilroy R."/>
        </authorList>
    </citation>
    <scope>NUCLEOTIDE SEQUENCE</scope>
    <source>
        <strain evidence="8">ChiHjej8B7-25341</strain>
    </source>
</reference>
<comment type="cofactor">
    <cofactor evidence="6">
        <name>FMN</name>
        <dbReference type="ChEBI" id="CHEBI:58210"/>
    </cofactor>
</comment>
<evidence type="ECO:0000313" key="8">
    <source>
        <dbReference type="EMBL" id="HJD30874.1"/>
    </source>
</evidence>
<dbReference type="Proteomes" id="UP000823851">
    <property type="component" value="Unassembled WGS sequence"/>
</dbReference>
<dbReference type="EMBL" id="DWUW01000082">
    <property type="protein sequence ID" value="HJD30874.1"/>
    <property type="molecule type" value="Genomic_DNA"/>
</dbReference>
<evidence type="ECO:0000256" key="6">
    <source>
        <dbReference type="HAMAP-Rule" id="MF_00479"/>
    </source>
</evidence>
<feature type="modified residue" description="FMN phosphoryl threonine" evidence="6">
    <location>
        <position position="176"/>
    </location>
</feature>
<dbReference type="EC" id="7.-.-.-" evidence="6"/>
<keyword evidence="6" id="KW-0812">Transmembrane</keyword>
<feature type="domain" description="FMN-binding" evidence="7">
    <location>
        <begin position="105"/>
        <end position="193"/>
    </location>
</feature>
<proteinExistence type="inferred from homology"/>
<dbReference type="HAMAP" id="MF_00479">
    <property type="entry name" value="RsxG_RnfG"/>
    <property type="match status" value="1"/>
</dbReference>
<evidence type="ECO:0000256" key="4">
    <source>
        <dbReference type="ARBA" id="ARBA00022643"/>
    </source>
</evidence>
<dbReference type="InterPro" id="IPR007329">
    <property type="entry name" value="FMN-bd"/>
</dbReference>
<dbReference type="PIRSF" id="PIRSF006091">
    <property type="entry name" value="E_trnsport_RnfG"/>
    <property type="match status" value="1"/>
</dbReference>
<comment type="subcellular location">
    <subcellularLocation>
        <location evidence="6">Cell membrane</location>
        <topology evidence="6">Single-pass membrane protein</topology>
    </subcellularLocation>
</comment>
<evidence type="ECO:0000256" key="1">
    <source>
        <dbReference type="ARBA" id="ARBA00022448"/>
    </source>
</evidence>
<comment type="caution">
    <text evidence="8">The sequence shown here is derived from an EMBL/GenBank/DDBJ whole genome shotgun (WGS) entry which is preliminary data.</text>
</comment>
<keyword evidence="1 6" id="KW-0813">Transport</keyword>
<keyword evidence="6" id="KW-1278">Translocase</keyword>
<name>A0A9D2QW88_9FIRM</name>
<dbReference type="NCBIfam" id="TIGR01947">
    <property type="entry name" value="rnfG"/>
    <property type="match status" value="1"/>
</dbReference>
<dbReference type="GO" id="GO:0005886">
    <property type="term" value="C:plasma membrane"/>
    <property type="evidence" value="ECO:0007669"/>
    <property type="project" value="UniProtKB-SubCell"/>
</dbReference>
<organism evidence="8 9">
    <name type="scientific">Candidatus Eisenbergiella stercorigallinarum</name>
    <dbReference type="NCBI Taxonomy" id="2838557"/>
    <lineage>
        <taxon>Bacteria</taxon>
        <taxon>Bacillati</taxon>
        <taxon>Bacillota</taxon>
        <taxon>Clostridia</taxon>
        <taxon>Lachnospirales</taxon>
        <taxon>Lachnospiraceae</taxon>
        <taxon>Eisenbergiella</taxon>
    </lineage>
</organism>
<keyword evidence="6" id="KW-1003">Cell membrane</keyword>
<evidence type="ECO:0000256" key="5">
    <source>
        <dbReference type="ARBA" id="ARBA00022982"/>
    </source>
</evidence>
<dbReference type="GO" id="GO:0022900">
    <property type="term" value="P:electron transport chain"/>
    <property type="evidence" value="ECO:0007669"/>
    <property type="project" value="UniProtKB-UniRule"/>
</dbReference>
<dbReference type="Pfam" id="PF04205">
    <property type="entry name" value="FMN_bind"/>
    <property type="match status" value="1"/>
</dbReference>
<comment type="similarity">
    <text evidence="6">Belongs to the RnfG family.</text>
</comment>
<evidence type="ECO:0000256" key="2">
    <source>
        <dbReference type="ARBA" id="ARBA00022553"/>
    </source>
</evidence>
<protein>
    <recommendedName>
        <fullName evidence="6">Ion-translocating oxidoreductase complex subunit G</fullName>
        <ecNumber evidence="6">7.-.-.-</ecNumber>
    </recommendedName>
    <alternativeName>
        <fullName evidence="6">Rnf electron transport complex subunit G</fullName>
    </alternativeName>
</protein>
<accession>A0A9D2QW88</accession>
<gene>
    <name evidence="6" type="primary">rnfG</name>
    <name evidence="8" type="ORF">H9912_02925</name>
</gene>
<evidence type="ECO:0000313" key="9">
    <source>
        <dbReference type="Proteomes" id="UP000823851"/>
    </source>
</evidence>